<dbReference type="Proteomes" id="UP001500021">
    <property type="component" value="Unassembled WGS sequence"/>
</dbReference>
<dbReference type="EMBL" id="BAAAFA010000008">
    <property type="protein sequence ID" value="GAA0820109.1"/>
    <property type="molecule type" value="Genomic_DNA"/>
</dbReference>
<evidence type="ECO:0000256" key="4">
    <source>
        <dbReference type="ARBA" id="ARBA00022723"/>
    </source>
</evidence>
<evidence type="ECO:0000256" key="2">
    <source>
        <dbReference type="ARBA" id="ARBA00004963"/>
    </source>
</evidence>
<dbReference type="PANTHER" id="PTHR43705">
    <property type="entry name" value="HYDROXYACYLGLUTATHIONE HYDROLASE"/>
    <property type="match status" value="1"/>
</dbReference>
<dbReference type="NCBIfam" id="TIGR03413">
    <property type="entry name" value="GSH_gloB"/>
    <property type="match status" value="1"/>
</dbReference>
<evidence type="ECO:0000256" key="7">
    <source>
        <dbReference type="HAMAP-Rule" id="MF_01374"/>
    </source>
</evidence>
<feature type="binding site" evidence="7">
    <location>
        <position position="179"/>
    </location>
    <ligand>
        <name>Zn(2+)</name>
        <dbReference type="ChEBI" id="CHEBI:29105"/>
        <label>2</label>
    </ligand>
</feature>
<comment type="function">
    <text evidence="7">Thiolesterase that catalyzes the hydrolysis of S-D-lactoyl-glutathione to form glutathione and D-lactic acid.</text>
</comment>
<keyword evidence="6 7" id="KW-0862">Zinc</keyword>
<evidence type="ECO:0000313" key="10">
    <source>
        <dbReference type="Proteomes" id="UP001500021"/>
    </source>
</evidence>
<feature type="binding site" evidence="7">
    <location>
        <position position="68"/>
    </location>
    <ligand>
        <name>Zn(2+)</name>
        <dbReference type="ChEBI" id="CHEBI:29105"/>
        <label>2</label>
    </ligand>
</feature>
<dbReference type="PANTHER" id="PTHR43705:SF1">
    <property type="entry name" value="HYDROXYACYLGLUTATHIONE HYDROLASE GLOB"/>
    <property type="match status" value="1"/>
</dbReference>
<feature type="binding site" evidence="7">
    <location>
        <position position="141"/>
    </location>
    <ligand>
        <name>Zn(2+)</name>
        <dbReference type="ChEBI" id="CHEBI:29105"/>
        <label>1</label>
    </ligand>
</feature>
<keyword evidence="4 7" id="KW-0479">Metal-binding</keyword>
<evidence type="ECO:0000256" key="6">
    <source>
        <dbReference type="ARBA" id="ARBA00022833"/>
    </source>
</evidence>
<dbReference type="InterPro" id="IPR001279">
    <property type="entry name" value="Metallo-B-lactamas"/>
</dbReference>
<comment type="subunit">
    <text evidence="7">Monomer.</text>
</comment>
<dbReference type="SUPFAM" id="SSF56281">
    <property type="entry name" value="Metallo-hydrolase/oxidoreductase"/>
    <property type="match status" value="1"/>
</dbReference>
<accession>A0ABN1L8U6</accession>
<protein>
    <recommendedName>
        <fullName evidence="7">Hydroxyacylglutathione hydrolase</fullName>
        <ecNumber evidence="7">3.1.2.6</ecNumber>
    </recommendedName>
    <alternativeName>
        <fullName evidence="7">Glyoxalase II</fullName>
        <shortName evidence="7">Glx II</shortName>
    </alternativeName>
</protein>
<dbReference type="HAMAP" id="MF_01374">
    <property type="entry name" value="Glyoxalase_2"/>
    <property type="match status" value="1"/>
</dbReference>
<keyword evidence="10" id="KW-1185">Reference proteome</keyword>
<dbReference type="SMART" id="SM00849">
    <property type="entry name" value="Lactamase_B"/>
    <property type="match status" value="1"/>
</dbReference>
<dbReference type="CDD" id="cd07723">
    <property type="entry name" value="hydroxyacylglutathione_hydrolase_MBL-fold"/>
    <property type="match status" value="1"/>
</dbReference>
<keyword evidence="5 7" id="KW-0378">Hydrolase</keyword>
<comment type="cofactor">
    <cofactor evidence="7">
        <name>Zn(2+)</name>
        <dbReference type="ChEBI" id="CHEBI:29105"/>
    </cofactor>
    <text evidence="7">Binds 2 Zn(2+) ions per subunit.</text>
</comment>
<evidence type="ECO:0000256" key="5">
    <source>
        <dbReference type="ARBA" id="ARBA00022801"/>
    </source>
</evidence>
<evidence type="ECO:0000256" key="1">
    <source>
        <dbReference type="ARBA" id="ARBA00001623"/>
    </source>
</evidence>
<dbReference type="Pfam" id="PF16123">
    <property type="entry name" value="HAGH_C"/>
    <property type="match status" value="1"/>
</dbReference>
<dbReference type="PIRSF" id="PIRSF005457">
    <property type="entry name" value="Glx"/>
    <property type="match status" value="1"/>
</dbReference>
<comment type="similarity">
    <text evidence="3 7">Belongs to the metallo-beta-lactamase superfamily. Glyoxalase II family.</text>
</comment>
<evidence type="ECO:0000259" key="8">
    <source>
        <dbReference type="SMART" id="SM00849"/>
    </source>
</evidence>
<comment type="catalytic activity">
    <reaction evidence="1 7">
        <text>an S-(2-hydroxyacyl)glutathione + H2O = a 2-hydroxy carboxylate + glutathione + H(+)</text>
        <dbReference type="Rhea" id="RHEA:21864"/>
        <dbReference type="ChEBI" id="CHEBI:15377"/>
        <dbReference type="ChEBI" id="CHEBI:15378"/>
        <dbReference type="ChEBI" id="CHEBI:57925"/>
        <dbReference type="ChEBI" id="CHEBI:58896"/>
        <dbReference type="ChEBI" id="CHEBI:71261"/>
        <dbReference type="EC" id="3.1.2.6"/>
    </reaction>
</comment>
<evidence type="ECO:0000313" key="9">
    <source>
        <dbReference type="EMBL" id="GAA0820109.1"/>
    </source>
</evidence>
<feature type="binding site" evidence="7">
    <location>
        <position position="67"/>
    </location>
    <ligand>
        <name>Zn(2+)</name>
        <dbReference type="ChEBI" id="CHEBI:29105"/>
        <label>2</label>
    </ligand>
</feature>
<comment type="pathway">
    <text evidence="2 7">Secondary metabolite metabolism; methylglyoxal degradation; (R)-lactate from methylglyoxal: step 2/2.</text>
</comment>
<dbReference type="InterPro" id="IPR017782">
    <property type="entry name" value="Hydroxyacylglutathione_Hdrlase"/>
</dbReference>
<dbReference type="InterPro" id="IPR035680">
    <property type="entry name" value="Clx_II_MBL"/>
</dbReference>
<name>A0ABN1L8U6_9GAMM</name>
<dbReference type="Gene3D" id="3.60.15.10">
    <property type="entry name" value="Ribonuclease Z/Hydroxyacylglutathione hydrolase-like"/>
    <property type="match status" value="1"/>
</dbReference>
<proteinExistence type="inferred from homology"/>
<dbReference type="Pfam" id="PF00753">
    <property type="entry name" value="Lactamase_B"/>
    <property type="match status" value="1"/>
</dbReference>
<dbReference type="InterPro" id="IPR050110">
    <property type="entry name" value="Glyoxalase_II_hydrolase"/>
</dbReference>
<organism evidence="9 10">
    <name type="scientific">Colwellia asteriadis</name>
    <dbReference type="NCBI Taxonomy" id="517723"/>
    <lineage>
        <taxon>Bacteria</taxon>
        <taxon>Pseudomonadati</taxon>
        <taxon>Pseudomonadota</taxon>
        <taxon>Gammaproteobacteria</taxon>
        <taxon>Alteromonadales</taxon>
        <taxon>Colwelliaceae</taxon>
        <taxon>Colwellia</taxon>
    </lineage>
</organism>
<feature type="domain" description="Metallo-beta-lactamase" evidence="8">
    <location>
        <begin position="20"/>
        <end position="179"/>
    </location>
</feature>
<gene>
    <name evidence="7 9" type="primary">gloB</name>
    <name evidence="9" type="ORF">GCM10009111_25080</name>
</gene>
<feature type="binding site" evidence="7">
    <location>
        <position position="63"/>
    </location>
    <ligand>
        <name>Zn(2+)</name>
        <dbReference type="ChEBI" id="CHEBI:29105"/>
        <label>1</label>
    </ligand>
</feature>
<dbReference type="InterPro" id="IPR032282">
    <property type="entry name" value="HAGH_C"/>
</dbReference>
<dbReference type="EC" id="3.1.2.6" evidence="7"/>
<dbReference type="GO" id="GO:0016787">
    <property type="term" value="F:hydrolase activity"/>
    <property type="evidence" value="ECO:0007669"/>
    <property type="project" value="UniProtKB-KW"/>
</dbReference>
<reference evidence="9 10" key="1">
    <citation type="journal article" date="2019" name="Int. J. Syst. Evol. Microbiol.">
        <title>The Global Catalogue of Microorganisms (GCM) 10K type strain sequencing project: providing services to taxonomists for standard genome sequencing and annotation.</title>
        <authorList>
            <consortium name="The Broad Institute Genomics Platform"/>
            <consortium name="The Broad Institute Genome Sequencing Center for Infectious Disease"/>
            <person name="Wu L."/>
            <person name="Ma J."/>
        </authorList>
    </citation>
    <scope>NUCLEOTIDE SEQUENCE [LARGE SCALE GENOMIC DNA]</scope>
    <source>
        <strain evidence="9 10">JCM 15608</strain>
    </source>
</reference>
<feature type="binding site" evidence="7">
    <location>
        <position position="141"/>
    </location>
    <ligand>
        <name>Zn(2+)</name>
        <dbReference type="ChEBI" id="CHEBI:29105"/>
        <label>2</label>
    </ligand>
</feature>
<feature type="binding site" evidence="7">
    <location>
        <position position="124"/>
    </location>
    <ligand>
        <name>Zn(2+)</name>
        <dbReference type="ChEBI" id="CHEBI:29105"/>
        <label>1</label>
    </ligand>
</feature>
<comment type="caution">
    <text evidence="9">The sequence shown here is derived from an EMBL/GenBank/DDBJ whole genome shotgun (WGS) entry which is preliminary data.</text>
</comment>
<sequence>MAMTNTSTALTVTAIKAFNDNYIWAITSPRNNSLTLVDPGDANVCITFIEKYNLNLTHILITHHHHDHTGGIEALVKYTQNSTVNVYGPNNSKIIGLTHKVNQGDIVTLPELQCQFSIKELPGHTLDHIAYIHDDMVFCGDTLFSGGCGRLFEGTPAQMHHSLAKLTALPEHTLVYCAHEYTQANLEFAATVEPNNIMLQQYREKVLALRQQSQATIPTTIGIEKAINPFLRSNSNEVIASAKHYNPQCMSDEISVFAAIRAWKDNF</sequence>
<feature type="binding site" evidence="7">
    <location>
        <position position="65"/>
    </location>
    <ligand>
        <name>Zn(2+)</name>
        <dbReference type="ChEBI" id="CHEBI:29105"/>
        <label>1</label>
    </ligand>
</feature>
<evidence type="ECO:0000256" key="3">
    <source>
        <dbReference type="ARBA" id="ARBA00006759"/>
    </source>
</evidence>
<dbReference type="InterPro" id="IPR036866">
    <property type="entry name" value="RibonucZ/Hydroxyglut_hydro"/>
</dbReference>